<keyword evidence="2 5" id="KW-1133">Transmembrane helix</keyword>
<evidence type="ECO:0000256" key="2">
    <source>
        <dbReference type="ARBA" id="ARBA00022989"/>
    </source>
</evidence>
<reference evidence="6 7" key="1">
    <citation type="submission" date="2019-07" db="EMBL/GenBank/DDBJ databases">
        <title>The pathways for chlorine oxyanion respiration interact through the shared metabolite chlorate.</title>
        <authorList>
            <person name="Barnum T.P."/>
            <person name="Cheng Y."/>
            <person name="Hill K.A."/>
            <person name="Lucas L.N."/>
            <person name="Carlson H.K."/>
            <person name="Coates J.D."/>
        </authorList>
    </citation>
    <scope>NUCLEOTIDE SEQUENCE [LARGE SCALE GENOMIC DNA]</scope>
    <source>
        <strain evidence="6 7">SFB-3</strain>
    </source>
</reference>
<evidence type="ECO:0000256" key="1">
    <source>
        <dbReference type="ARBA" id="ARBA00022692"/>
    </source>
</evidence>
<comment type="caution">
    <text evidence="6">The sequence shown here is derived from an EMBL/GenBank/DDBJ whole genome shotgun (WGS) entry which is preliminary data.</text>
</comment>
<dbReference type="InterPro" id="IPR047200">
    <property type="entry name" value="MFS_YcaD-like"/>
</dbReference>
<organism evidence="6 7">
    <name type="scientific">Denitromonas halophila</name>
    <dbReference type="NCBI Taxonomy" id="1629404"/>
    <lineage>
        <taxon>Bacteria</taxon>
        <taxon>Pseudomonadati</taxon>
        <taxon>Pseudomonadota</taxon>
        <taxon>Betaproteobacteria</taxon>
        <taxon>Rhodocyclales</taxon>
        <taxon>Zoogloeaceae</taxon>
        <taxon>Denitromonas</taxon>
    </lineage>
</organism>
<gene>
    <name evidence="6" type="ORF">FHP91_04465</name>
</gene>
<feature type="transmembrane region" description="Helical" evidence="5">
    <location>
        <begin position="200"/>
        <end position="226"/>
    </location>
</feature>
<feature type="transmembrane region" description="Helical" evidence="5">
    <location>
        <begin position="98"/>
        <end position="119"/>
    </location>
</feature>
<evidence type="ECO:0000256" key="4">
    <source>
        <dbReference type="SAM" id="MobiDB-lite"/>
    </source>
</evidence>
<dbReference type="PANTHER" id="PTHR23521">
    <property type="entry name" value="TRANSPORTER MFS SUPERFAMILY"/>
    <property type="match status" value="1"/>
</dbReference>
<feature type="transmembrane region" description="Helical" evidence="5">
    <location>
        <begin position="232"/>
        <end position="251"/>
    </location>
</feature>
<dbReference type="SUPFAM" id="SSF103473">
    <property type="entry name" value="MFS general substrate transporter"/>
    <property type="match status" value="1"/>
</dbReference>
<name>A0A557R178_9RHOO</name>
<dbReference type="GO" id="GO:0005886">
    <property type="term" value="C:plasma membrane"/>
    <property type="evidence" value="ECO:0007669"/>
    <property type="project" value="TreeGrafter"/>
</dbReference>
<evidence type="ECO:0000313" key="7">
    <source>
        <dbReference type="Proteomes" id="UP000319502"/>
    </source>
</evidence>
<dbReference type="Pfam" id="PF07690">
    <property type="entry name" value="MFS_1"/>
    <property type="match status" value="1"/>
</dbReference>
<dbReference type="CDD" id="cd17477">
    <property type="entry name" value="MFS_YcaD_like"/>
    <property type="match status" value="1"/>
</dbReference>
<evidence type="ECO:0000256" key="3">
    <source>
        <dbReference type="ARBA" id="ARBA00023136"/>
    </source>
</evidence>
<dbReference type="GO" id="GO:0022857">
    <property type="term" value="F:transmembrane transporter activity"/>
    <property type="evidence" value="ECO:0007669"/>
    <property type="project" value="InterPro"/>
</dbReference>
<feature type="transmembrane region" description="Helical" evidence="5">
    <location>
        <begin position="37"/>
        <end position="61"/>
    </location>
</feature>
<keyword evidence="7" id="KW-1185">Reference proteome</keyword>
<proteinExistence type="predicted"/>
<feature type="transmembrane region" description="Helical" evidence="5">
    <location>
        <begin position="328"/>
        <end position="348"/>
    </location>
</feature>
<evidence type="ECO:0000256" key="5">
    <source>
        <dbReference type="SAM" id="Phobius"/>
    </source>
</evidence>
<keyword evidence="3 5" id="KW-0472">Membrane</keyword>
<feature type="compositionally biased region" description="Basic and acidic residues" evidence="4">
    <location>
        <begin position="402"/>
        <end position="414"/>
    </location>
</feature>
<feature type="transmembrane region" description="Helical" evidence="5">
    <location>
        <begin position="160"/>
        <end position="179"/>
    </location>
</feature>
<feature type="transmembrane region" description="Helical" evidence="5">
    <location>
        <begin position="73"/>
        <end position="92"/>
    </location>
</feature>
<dbReference type="InterPro" id="IPR036259">
    <property type="entry name" value="MFS_trans_sf"/>
</dbReference>
<feature type="transmembrane region" description="Helical" evidence="5">
    <location>
        <begin position="288"/>
        <end position="308"/>
    </location>
</feature>
<dbReference type="InterPro" id="IPR011701">
    <property type="entry name" value="MFS"/>
</dbReference>
<dbReference type="PANTHER" id="PTHR23521:SF3">
    <property type="entry name" value="MFS TRANSPORTER"/>
    <property type="match status" value="1"/>
</dbReference>
<dbReference type="OrthoDB" id="9810614at2"/>
<dbReference type="EMBL" id="VMNK01000003">
    <property type="protein sequence ID" value="TVO58919.1"/>
    <property type="molecule type" value="Genomic_DNA"/>
</dbReference>
<dbReference type="RefSeq" id="WP_144308436.1">
    <property type="nucleotide sequence ID" value="NZ_VMNK01000003.1"/>
</dbReference>
<evidence type="ECO:0000313" key="6">
    <source>
        <dbReference type="EMBL" id="TVO58919.1"/>
    </source>
</evidence>
<feature type="transmembrane region" description="Helical" evidence="5">
    <location>
        <begin position="263"/>
        <end position="282"/>
    </location>
</feature>
<dbReference type="AlphaFoldDB" id="A0A557R178"/>
<accession>A0A557R178</accession>
<keyword evidence="1 5" id="KW-0812">Transmembrane</keyword>
<feature type="region of interest" description="Disordered" evidence="4">
    <location>
        <begin position="402"/>
        <end position="428"/>
    </location>
</feature>
<sequence length="428" mass="44957">MISTILPVSSLLLGMAILLAGSGLIGTLLGLRASVEGFTGLSLGLIMSGFFAGYIVGAFACPPLIRRIGHIRAFTAMAALAAVVSLLYGLVVNPWFWWVLRVIHGVTMVAIYMIIESWLNEQMHDKRGKIFAAYMMVSFVALGLGQFLIAIYGAEHMGSFALVAIFYCLGLVPIALTPVDQPTPIQTPSLPLGRLYKVSPVGFAGGLVSGLVSGAFWGLSAAFAAAQGLDDFNVAVFTAAAIFGGAFMQWPVGHAAEHRDRRVVLVSVCVLAAVCAVAMFAVAELSVMALVIATALYGGFAFTIYSLAVAQTHDRFHSSEALEATKALLVLHGTGAVIGPVLAGGIITAAGARAFPLVLAGMLVGLALFTAWRIRRDAPVPDAELTEFLAVHRTSVMAMEMDPRTPDTSTHADDEPAAAPPEEARQGA</sequence>
<feature type="transmembrane region" description="Helical" evidence="5">
    <location>
        <begin position="12"/>
        <end position="31"/>
    </location>
</feature>
<feature type="transmembrane region" description="Helical" evidence="5">
    <location>
        <begin position="131"/>
        <end position="154"/>
    </location>
</feature>
<dbReference type="Proteomes" id="UP000319502">
    <property type="component" value="Unassembled WGS sequence"/>
</dbReference>
<dbReference type="Gene3D" id="1.20.1250.20">
    <property type="entry name" value="MFS general substrate transporter like domains"/>
    <property type="match status" value="2"/>
</dbReference>
<protein>
    <submittedName>
        <fullName evidence="6">MFS transporter</fullName>
    </submittedName>
</protein>
<feature type="transmembrane region" description="Helical" evidence="5">
    <location>
        <begin position="354"/>
        <end position="372"/>
    </location>
</feature>